<dbReference type="Proteomes" id="UP001345691">
    <property type="component" value="Unassembled WGS sequence"/>
</dbReference>
<gene>
    <name evidence="5" type="ORF">LTR69_004116</name>
</gene>
<dbReference type="Gene3D" id="3.40.50.720">
    <property type="entry name" value="NAD(P)-binding Rossmann-like Domain"/>
    <property type="match status" value="2"/>
</dbReference>
<dbReference type="Pfam" id="PF00389">
    <property type="entry name" value="2-Hacid_dh"/>
    <property type="match status" value="1"/>
</dbReference>
<sequence>MAPRKPRVLAISSPKWAGEDYVREFETKFELHVVTPGDRQTTVKNLAAKVDSDGPFDAILILMGIGAYEPFDEELLKPLTSHLKIMGSASAGYNEFDVDWMTRNGIIFCNSRNAVNEATADMAIFMMLGILRDVQGRATSIAKGTWRGTTGGVLMPSKDPSGLKLGIIGMGAIGKHVARKAKAFNMEIIYYQRTRLLPEHEAAYDARYCSTLDGLLSEADVITLHFPLNEKTEGMISHEQFAKMKDGVFLVNTCRGPVINEEALINALESGKVARAGFDVFHNEPKINPYFIRNDRVIIQPHMGGLTDVAWQRAYKEAMENVRSFFETGKAISPVNADKVARQA</sequence>
<dbReference type="SUPFAM" id="SSF52283">
    <property type="entry name" value="Formate/glycerate dehydrogenase catalytic domain-like"/>
    <property type="match status" value="1"/>
</dbReference>
<dbReference type="InterPro" id="IPR006139">
    <property type="entry name" value="D-isomer_2_OHA_DH_cat_dom"/>
</dbReference>
<evidence type="ECO:0000313" key="6">
    <source>
        <dbReference type="Proteomes" id="UP001345691"/>
    </source>
</evidence>
<evidence type="ECO:0000256" key="1">
    <source>
        <dbReference type="ARBA" id="ARBA00023002"/>
    </source>
</evidence>
<dbReference type="SUPFAM" id="SSF51735">
    <property type="entry name" value="NAD(P)-binding Rossmann-fold domains"/>
    <property type="match status" value="1"/>
</dbReference>
<dbReference type="PROSITE" id="PS00670">
    <property type="entry name" value="D_2_HYDROXYACID_DH_2"/>
    <property type="match status" value="1"/>
</dbReference>
<dbReference type="PANTHER" id="PTHR10996">
    <property type="entry name" value="2-HYDROXYACID DEHYDROGENASE-RELATED"/>
    <property type="match status" value="1"/>
</dbReference>
<keyword evidence="1 2" id="KW-0560">Oxidoreductase</keyword>
<dbReference type="InterPro" id="IPR036291">
    <property type="entry name" value="NAD(P)-bd_dom_sf"/>
</dbReference>
<dbReference type="InterPro" id="IPR006140">
    <property type="entry name" value="D-isomer_DH_NAD-bd"/>
</dbReference>
<dbReference type="InterPro" id="IPR050223">
    <property type="entry name" value="D-isomer_2-hydroxyacid_DH"/>
</dbReference>
<reference evidence="5 6" key="1">
    <citation type="submission" date="2023-08" db="EMBL/GenBank/DDBJ databases">
        <title>Black Yeasts Isolated from many extreme environments.</title>
        <authorList>
            <person name="Coleine C."/>
            <person name="Stajich J.E."/>
            <person name="Selbmann L."/>
        </authorList>
    </citation>
    <scope>NUCLEOTIDE SEQUENCE [LARGE SCALE GENOMIC DNA]</scope>
    <source>
        <strain evidence="5 6">CCFEE 6328</strain>
    </source>
</reference>
<feature type="domain" description="D-isomer specific 2-hydroxyacid dehydrogenase catalytic" evidence="3">
    <location>
        <begin position="25"/>
        <end position="336"/>
    </location>
</feature>
<evidence type="ECO:0000313" key="5">
    <source>
        <dbReference type="EMBL" id="KAK5063410.1"/>
    </source>
</evidence>
<organism evidence="5 6">
    <name type="scientific">Exophiala sideris</name>
    <dbReference type="NCBI Taxonomy" id="1016849"/>
    <lineage>
        <taxon>Eukaryota</taxon>
        <taxon>Fungi</taxon>
        <taxon>Dikarya</taxon>
        <taxon>Ascomycota</taxon>
        <taxon>Pezizomycotina</taxon>
        <taxon>Eurotiomycetes</taxon>
        <taxon>Chaetothyriomycetidae</taxon>
        <taxon>Chaetothyriales</taxon>
        <taxon>Herpotrichiellaceae</taxon>
        <taxon>Exophiala</taxon>
    </lineage>
</organism>
<accession>A0ABR0JF99</accession>
<dbReference type="EMBL" id="JAVRRF010000007">
    <property type="protein sequence ID" value="KAK5063410.1"/>
    <property type="molecule type" value="Genomic_DNA"/>
</dbReference>
<name>A0ABR0JF99_9EURO</name>
<dbReference type="Pfam" id="PF02826">
    <property type="entry name" value="2-Hacid_dh_C"/>
    <property type="match status" value="1"/>
</dbReference>
<evidence type="ECO:0000256" key="2">
    <source>
        <dbReference type="RuleBase" id="RU003719"/>
    </source>
</evidence>
<keyword evidence="6" id="KW-1185">Reference proteome</keyword>
<dbReference type="PROSITE" id="PS00671">
    <property type="entry name" value="D_2_HYDROXYACID_DH_3"/>
    <property type="match status" value="1"/>
</dbReference>
<evidence type="ECO:0000259" key="3">
    <source>
        <dbReference type="Pfam" id="PF00389"/>
    </source>
</evidence>
<comment type="caution">
    <text evidence="5">The sequence shown here is derived from an EMBL/GenBank/DDBJ whole genome shotgun (WGS) entry which is preliminary data.</text>
</comment>
<evidence type="ECO:0000259" key="4">
    <source>
        <dbReference type="Pfam" id="PF02826"/>
    </source>
</evidence>
<dbReference type="CDD" id="cd12168">
    <property type="entry name" value="Mand_dh_like"/>
    <property type="match status" value="1"/>
</dbReference>
<dbReference type="InterPro" id="IPR029753">
    <property type="entry name" value="D-isomer_DH_CS"/>
</dbReference>
<feature type="domain" description="D-isomer specific 2-hydroxyacid dehydrogenase NAD-binding" evidence="4">
    <location>
        <begin position="125"/>
        <end position="304"/>
    </location>
</feature>
<comment type="similarity">
    <text evidence="2">Belongs to the D-isomer specific 2-hydroxyacid dehydrogenase family.</text>
</comment>
<dbReference type="PANTHER" id="PTHR10996:SF129">
    <property type="entry name" value="2-HYDROXYACID DEHYDROGENASE C1773.17C-RELATED"/>
    <property type="match status" value="1"/>
</dbReference>
<protein>
    <recommendedName>
        <fullName evidence="7">D-isomer specific 2-hydroxyacid dehydrogenase NAD-binding domain-containing protein</fullName>
    </recommendedName>
</protein>
<proteinExistence type="inferred from homology"/>
<evidence type="ECO:0008006" key="7">
    <source>
        <dbReference type="Google" id="ProtNLM"/>
    </source>
</evidence>